<comment type="caution">
    <text evidence="1">The sequence shown here is derived from an EMBL/GenBank/DDBJ whole genome shotgun (WGS) entry which is preliminary data.</text>
</comment>
<name>A0ABQ9HKD2_9NEOP</name>
<evidence type="ECO:0000313" key="1">
    <source>
        <dbReference type="EMBL" id="KAJ8884777.1"/>
    </source>
</evidence>
<gene>
    <name evidence="1" type="ORF">PR048_010973</name>
</gene>
<protein>
    <submittedName>
        <fullName evidence="1">Uncharacterized protein</fullName>
    </submittedName>
</protein>
<proteinExistence type="predicted"/>
<reference evidence="1 2" key="1">
    <citation type="submission" date="2023-02" db="EMBL/GenBank/DDBJ databases">
        <title>LHISI_Scaffold_Assembly.</title>
        <authorList>
            <person name="Stuart O.P."/>
            <person name="Cleave R."/>
            <person name="Magrath M.J.L."/>
            <person name="Mikheyev A.S."/>
        </authorList>
    </citation>
    <scope>NUCLEOTIDE SEQUENCE [LARGE SCALE GENOMIC DNA]</scope>
    <source>
        <strain evidence="1">Daus_M_001</strain>
        <tissue evidence="1">Leg muscle</tissue>
    </source>
</reference>
<keyword evidence="2" id="KW-1185">Reference proteome</keyword>
<accession>A0ABQ9HKD2</accession>
<dbReference type="Proteomes" id="UP001159363">
    <property type="component" value="Chromosome X"/>
</dbReference>
<evidence type="ECO:0000313" key="2">
    <source>
        <dbReference type="Proteomes" id="UP001159363"/>
    </source>
</evidence>
<sequence>MDCTSSLNRKFVIVETVGSISRFGVDKDASNHGSMNIFPNLSSNYVTRSISLINNCYRSAKLIG</sequence>
<organism evidence="1 2">
    <name type="scientific">Dryococelus australis</name>
    <dbReference type="NCBI Taxonomy" id="614101"/>
    <lineage>
        <taxon>Eukaryota</taxon>
        <taxon>Metazoa</taxon>
        <taxon>Ecdysozoa</taxon>
        <taxon>Arthropoda</taxon>
        <taxon>Hexapoda</taxon>
        <taxon>Insecta</taxon>
        <taxon>Pterygota</taxon>
        <taxon>Neoptera</taxon>
        <taxon>Polyneoptera</taxon>
        <taxon>Phasmatodea</taxon>
        <taxon>Verophasmatodea</taxon>
        <taxon>Anareolatae</taxon>
        <taxon>Phasmatidae</taxon>
        <taxon>Eurycanthinae</taxon>
        <taxon>Dryococelus</taxon>
    </lineage>
</organism>
<dbReference type="EMBL" id="JARBHB010000004">
    <property type="protein sequence ID" value="KAJ8884777.1"/>
    <property type="molecule type" value="Genomic_DNA"/>
</dbReference>